<proteinExistence type="predicted"/>
<dbReference type="OrthoDB" id="2031562at2"/>
<protein>
    <recommendedName>
        <fullName evidence="1">SseB protein N-terminal domain-containing protein</fullName>
    </recommendedName>
</protein>
<name>A0A2V1JST3_EUBRA</name>
<accession>A0A2V1JST3</accession>
<comment type="caution">
    <text evidence="2">The sequence shown here is derived from an EMBL/GenBank/DDBJ whole genome shotgun (WGS) entry which is preliminary data.</text>
</comment>
<sequence>MENEKNMAMPEFTNKEVEKAIKQFLDEKSNENMANLMQAMRDTRFLVPADFPPDIKKQVIEKAKRGEKIDVKTAPRMLPIIVQNPQGEHFAPAYTSSKQMAEKGKYPAILNVTIDELLRIGSNPSLKLKGIIVNPDTDKMILHPKFIDAMKQLKAAQKQGTAPQGKPEVKELKMSRAQFELFARRTCEWGIIPRVVYNENAEFMKKLEEKQGKFMATLYRQPYGDKLPCPYSEKDFEIMILDIDEETCVASIELPKQNMAPQMAHSMYIVWNPQNNEMRYFTIEQGMPNEDNVLCSVDAAGKREELQTAPPTGSEISAVLELVREDREDAQAE</sequence>
<gene>
    <name evidence="2" type="ORF">LG34_00350</name>
</gene>
<evidence type="ECO:0000313" key="3">
    <source>
        <dbReference type="Proteomes" id="UP000245288"/>
    </source>
</evidence>
<reference evidence="2 3" key="1">
    <citation type="submission" date="2014-09" db="EMBL/GenBank/DDBJ databases">
        <title>Butyrate-producing bacteria isolated from human gut.</title>
        <authorList>
            <person name="Zhang Q."/>
            <person name="Zhao L."/>
        </authorList>
    </citation>
    <scope>NUCLEOTIDE SEQUENCE [LARGE SCALE GENOMIC DNA]</scope>
    <source>
        <strain evidence="2 3">21</strain>
    </source>
</reference>
<keyword evidence="3" id="KW-1185">Reference proteome</keyword>
<feature type="domain" description="SseB protein N-terminal" evidence="1">
    <location>
        <begin position="18"/>
        <end position="147"/>
    </location>
</feature>
<dbReference type="Pfam" id="PF07179">
    <property type="entry name" value="SseB"/>
    <property type="match status" value="1"/>
</dbReference>
<evidence type="ECO:0000313" key="2">
    <source>
        <dbReference type="EMBL" id="PWE88030.1"/>
    </source>
</evidence>
<dbReference type="Proteomes" id="UP000245288">
    <property type="component" value="Unassembled WGS sequence"/>
</dbReference>
<evidence type="ECO:0000259" key="1">
    <source>
        <dbReference type="Pfam" id="PF07179"/>
    </source>
</evidence>
<organism evidence="2 3">
    <name type="scientific">Eubacterium ramulus</name>
    <dbReference type="NCBI Taxonomy" id="39490"/>
    <lineage>
        <taxon>Bacteria</taxon>
        <taxon>Bacillati</taxon>
        <taxon>Bacillota</taxon>
        <taxon>Clostridia</taxon>
        <taxon>Eubacteriales</taxon>
        <taxon>Eubacteriaceae</taxon>
        <taxon>Eubacterium</taxon>
    </lineage>
</organism>
<dbReference type="RefSeq" id="WP_109214335.1">
    <property type="nucleotide sequence ID" value="NZ_JRFU01000004.1"/>
</dbReference>
<dbReference type="InterPro" id="IPR009839">
    <property type="entry name" value="SseB_N"/>
</dbReference>
<dbReference type="EMBL" id="JRFU01000004">
    <property type="protein sequence ID" value="PWE88030.1"/>
    <property type="molecule type" value="Genomic_DNA"/>
</dbReference>
<dbReference type="AlphaFoldDB" id="A0A2V1JST3"/>